<keyword evidence="2" id="KW-1185">Reference proteome</keyword>
<sequence length="242" mass="26122">MKLSSTAAKLTELNTEACHQLYPDFSSDLYEYSNRINSQICSSLPCSTEVKGVWLSKTARMDSKAGVSVKECSHHRACPSEISGCLVFESRQLGTQVARGSSAAFTGEEQHLQTALALKPSHSGLRFGFAAAGWNSVEKEKGTTLFLQQGLEYVTGQFFNSHGQDCREQKPDPGYSLSIVNAQFLRGGLSLGALLSKHTTLGQMMSPMLVYQNVAAMAVQALSVCVGQGHVTQQLGCPLCFT</sequence>
<evidence type="ECO:0000313" key="2">
    <source>
        <dbReference type="Proteomes" id="UP000327468"/>
    </source>
</evidence>
<reference evidence="1 2" key="1">
    <citation type="submission" date="2019-06" db="EMBL/GenBank/DDBJ databases">
        <title>A chromosome-scale genome assembly of the striped catfish, Pangasianodon hypophthalmus.</title>
        <authorList>
            <person name="Wen M."/>
            <person name="Zahm M."/>
            <person name="Roques C."/>
            <person name="Cabau C."/>
            <person name="Klopp C."/>
            <person name="Donnadieu C."/>
            <person name="Jouanno E."/>
            <person name="Avarre J.-C."/>
            <person name="Campet M."/>
            <person name="Ha T.T.T."/>
            <person name="Dugue R."/>
            <person name="Lampietro C."/>
            <person name="Louis A."/>
            <person name="Herpin A."/>
            <person name="Echchiki A."/>
            <person name="Berthelot C."/>
            <person name="Parey E."/>
            <person name="Roest-Crollius H."/>
            <person name="Braasch I."/>
            <person name="Postlethwait J."/>
            <person name="Bobe J."/>
            <person name="Montfort J."/>
            <person name="Bouchez O."/>
            <person name="Begum T."/>
            <person name="Schartl M."/>
            <person name="Guiguen Y."/>
        </authorList>
    </citation>
    <scope>NUCLEOTIDE SEQUENCE [LARGE SCALE GENOMIC DNA]</scope>
    <source>
        <strain evidence="1 2">Indonesia</strain>
        <tissue evidence="1">Blood</tissue>
    </source>
</reference>
<dbReference type="AlphaFoldDB" id="A0A5N5PS71"/>
<organism evidence="1 2">
    <name type="scientific">Pangasianodon hypophthalmus</name>
    <name type="common">Striped catfish</name>
    <name type="synonym">Helicophagus hypophthalmus</name>
    <dbReference type="NCBI Taxonomy" id="310915"/>
    <lineage>
        <taxon>Eukaryota</taxon>
        <taxon>Metazoa</taxon>
        <taxon>Chordata</taxon>
        <taxon>Craniata</taxon>
        <taxon>Vertebrata</taxon>
        <taxon>Euteleostomi</taxon>
        <taxon>Actinopterygii</taxon>
        <taxon>Neopterygii</taxon>
        <taxon>Teleostei</taxon>
        <taxon>Ostariophysi</taxon>
        <taxon>Siluriformes</taxon>
        <taxon>Pangasiidae</taxon>
        <taxon>Pangasianodon</taxon>
    </lineage>
</organism>
<accession>A0A5N5PS71</accession>
<dbReference type="EMBL" id="VFJC01000004">
    <property type="protein sequence ID" value="KAB5582033.1"/>
    <property type="molecule type" value="Genomic_DNA"/>
</dbReference>
<gene>
    <name evidence="1" type="ORF">PHYPO_G00182530</name>
</gene>
<evidence type="ECO:0000313" key="1">
    <source>
        <dbReference type="EMBL" id="KAB5582033.1"/>
    </source>
</evidence>
<dbReference type="Proteomes" id="UP000327468">
    <property type="component" value="Chromosome 3"/>
</dbReference>
<proteinExistence type="predicted"/>
<name>A0A5N5PS71_PANHP</name>
<comment type="caution">
    <text evidence="1">The sequence shown here is derived from an EMBL/GenBank/DDBJ whole genome shotgun (WGS) entry which is preliminary data.</text>
</comment>
<protein>
    <submittedName>
        <fullName evidence="1">Uncharacterized protein</fullName>
    </submittedName>
</protein>